<dbReference type="InterPro" id="IPR010982">
    <property type="entry name" value="Lambda_DNA-bd_dom_sf"/>
</dbReference>
<dbReference type="PANTHER" id="PTHR30146">
    <property type="entry name" value="LACI-RELATED TRANSCRIPTIONAL REPRESSOR"/>
    <property type="match status" value="1"/>
</dbReference>
<dbReference type="InterPro" id="IPR028082">
    <property type="entry name" value="Peripla_BP_I"/>
</dbReference>
<dbReference type="EMBL" id="ADLN01000056">
    <property type="protein sequence ID" value="EHI59505.1"/>
    <property type="molecule type" value="Genomic_DNA"/>
</dbReference>
<protein>
    <recommendedName>
        <fullName evidence="4">HTH lacI-type domain-containing protein</fullName>
    </recommendedName>
</protein>
<evidence type="ECO:0000256" key="1">
    <source>
        <dbReference type="ARBA" id="ARBA00023015"/>
    </source>
</evidence>
<dbReference type="Proteomes" id="UP000005384">
    <property type="component" value="Unassembled WGS sequence"/>
</dbReference>
<comment type="caution">
    <text evidence="5">The sequence shown here is derived from an EMBL/GenBank/DDBJ whole genome shotgun (WGS) entry which is preliminary data.</text>
</comment>
<dbReference type="Gene3D" id="1.10.260.40">
    <property type="entry name" value="lambda repressor-like DNA-binding domains"/>
    <property type="match status" value="1"/>
</dbReference>
<keyword evidence="2" id="KW-0238">DNA-binding</keyword>
<dbReference type="InterPro" id="IPR046335">
    <property type="entry name" value="LacI/GalR-like_sensor"/>
</dbReference>
<dbReference type="Gene3D" id="3.40.50.2300">
    <property type="match status" value="2"/>
</dbReference>
<dbReference type="InterPro" id="IPR000843">
    <property type="entry name" value="HTH_LacI"/>
</dbReference>
<keyword evidence="3" id="KW-0804">Transcription</keyword>
<dbReference type="Pfam" id="PF13377">
    <property type="entry name" value="Peripla_BP_3"/>
    <property type="match status" value="1"/>
</dbReference>
<dbReference type="SUPFAM" id="SSF47413">
    <property type="entry name" value="lambda repressor-like DNA-binding domains"/>
    <property type="match status" value="1"/>
</dbReference>
<dbReference type="PATRIC" id="fig|742737.3.peg.2537"/>
<keyword evidence="6" id="KW-1185">Reference proteome</keyword>
<accession>G5IG92</accession>
<dbReference type="SMART" id="SM00354">
    <property type="entry name" value="HTH_LACI"/>
    <property type="match status" value="1"/>
</dbReference>
<dbReference type="PANTHER" id="PTHR30146:SF149">
    <property type="entry name" value="HTH-TYPE TRANSCRIPTIONAL REGULATOR EBGR"/>
    <property type="match status" value="1"/>
</dbReference>
<evidence type="ECO:0000313" key="6">
    <source>
        <dbReference type="Proteomes" id="UP000005384"/>
    </source>
</evidence>
<dbReference type="Pfam" id="PF00356">
    <property type="entry name" value="LacI"/>
    <property type="match status" value="1"/>
</dbReference>
<dbReference type="CDD" id="cd01544">
    <property type="entry name" value="PBP1_GalR"/>
    <property type="match status" value="1"/>
</dbReference>
<gene>
    <name evidence="5" type="ORF">HMPREF9473_02520</name>
</gene>
<keyword evidence="1" id="KW-0805">Transcription regulation</keyword>
<dbReference type="PROSITE" id="PS00356">
    <property type="entry name" value="HTH_LACI_1"/>
    <property type="match status" value="1"/>
</dbReference>
<dbReference type="GO" id="GO:0000976">
    <property type="term" value="F:transcription cis-regulatory region binding"/>
    <property type="evidence" value="ECO:0007669"/>
    <property type="project" value="TreeGrafter"/>
</dbReference>
<dbReference type="GO" id="GO:0003700">
    <property type="term" value="F:DNA-binding transcription factor activity"/>
    <property type="evidence" value="ECO:0007669"/>
    <property type="project" value="TreeGrafter"/>
</dbReference>
<dbReference type="SUPFAM" id="SSF53822">
    <property type="entry name" value="Periplasmic binding protein-like I"/>
    <property type="match status" value="1"/>
</dbReference>
<sequence length="333" mass="37442">MKSMATIKDIAEKAGVSIATVSRVLNYDETLNVQDETRKRIFEAAEQLDYQVKDKKKRKKRLKIGILCSYSLEEELEDTYYLSVRVAIEKKLAEEGYKKYRISSSDGKDDLPPLDGIICLGTFSQSMMERIESFGKPTVFADAIPDTEKFDSVIHDIERSVSKVMAYLMNQGHRKIAFIGGYETDSDGVEVVDNRTYAYVRIMKQEGLFREEYLKVGGYTPRYGYQMMGELLELPDAPTAVFVANDSLAIGCYKAVNEKGLSIPDDISVIGYNDIPAAKYLVPPLTTVHLHMDFMGEQAVTLLAEKILSGREISIQVLIPAKLVLRESVRALD</sequence>
<evidence type="ECO:0000256" key="2">
    <source>
        <dbReference type="ARBA" id="ARBA00023125"/>
    </source>
</evidence>
<dbReference type="PROSITE" id="PS50932">
    <property type="entry name" value="HTH_LACI_2"/>
    <property type="match status" value="1"/>
</dbReference>
<evidence type="ECO:0000313" key="5">
    <source>
        <dbReference type="EMBL" id="EHI59505.1"/>
    </source>
</evidence>
<evidence type="ECO:0000256" key="3">
    <source>
        <dbReference type="ARBA" id="ARBA00023163"/>
    </source>
</evidence>
<organism evidence="5 6">
    <name type="scientific">Hungatella hathewayi WAL-18680</name>
    <dbReference type="NCBI Taxonomy" id="742737"/>
    <lineage>
        <taxon>Bacteria</taxon>
        <taxon>Bacillati</taxon>
        <taxon>Bacillota</taxon>
        <taxon>Clostridia</taxon>
        <taxon>Lachnospirales</taxon>
        <taxon>Lachnospiraceae</taxon>
        <taxon>Hungatella</taxon>
    </lineage>
</organism>
<reference evidence="5 6" key="1">
    <citation type="submission" date="2011-08" db="EMBL/GenBank/DDBJ databases">
        <title>The Genome Sequence of Clostridium hathewayi WAL-18680.</title>
        <authorList>
            <consortium name="The Broad Institute Genome Sequencing Platform"/>
            <person name="Earl A."/>
            <person name="Ward D."/>
            <person name="Feldgarden M."/>
            <person name="Gevers D."/>
            <person name="Finegold S.M."/>
            <person name="Summanen P.H."/>
            <person name="Molitoris D.R."/>
            <person name="Song M."/>
            <person name="Daigneault M."/>
            <person name="Allen-Vercoe E."/>
            <person name="Young S.K."/>
            <person name="Zeng Q."/>
            <person name="Gargeya S."/>
            <person name="Fitzgerald M."/>
            <person name="Haas B."/>
            <person name="Abouelleil A."/>
            <person name="Alvarado L."/>
            <person name="Arachchi H.M."/>
            <person name="Berlin A."/>
            <person name="Brown A."/>
            <person name="Chapman S.B."/>
            <person name="Chen Z."/>
            <person name="Dunbar C."/>
            <person name="Freedman E."/>
            <person name="Gearin G."/>
            <person name="Gellesch M."/>
            <person name="Goldberg J."/>
            <person name="Griggs A."/>
            <person name="Gujja S."/>
            <person name="Heiman D."/>
            <person name="Howarth C."/>
            <person name="Larson L."/>
            <person name="Lui A."/>
            <person name="MacDonald P.J.P."/>
            <person name="Montmayeur A."/>
            <person name="Murphy C."/>
            <person name="Neiman D."/>
            <person name="Pearson M."/>
            <person name="Priest M."/>
            <person name="Roberts A."/>
            <person name="Saif S."/>
            <person name="Shea T."/>
            <person name="Shenoy N."/>
            <person name="Sisk P."/>
            <person name="Stolte C."/>
            <person name="Sykes S."/>
            <person name="Wortman J."/>
            <person name="Nusbaum C."/>
            <person name="Birren B."/>
        </authorList>
    </citation>
    <scope>NUCLEOTIDE SEQUENCE [LARGE SCALE GENOMIC DNA]</scope>
    <source>
        <strain evidence="5 6">WAL-18680</strain>
    </source>
</reference>
<dbReference type="CDD" id="cd01392">
    <property type="entry name" value="HTH_LacI"/>
    <property type="match status" value="1"/>
</dbReference>
<feature type="domain" description="HTH lacI-type" evidence="4">
    <location>
        <begin position="5"/>
        <end position="61"/>
    </location>
</feature>
<evidence type="ECO:0000259" key="4">
    <source>
        <dbReference type="PROSITE" id="PS50932"/>
    </source>
</evidence>
<dbReference type="AlphaFoldDB" id="G5IG92"/>
<dbReference type="PRINTS" id="PR00036">
    <property type="entry name" value="HTHLACI"/>
</dbReference>
<dbReference type="HOGENOM" id="CLU_037628_1_2_9"/>
<name>G5IG92_9FIRM</name>
<proteinExistence type="predicted"/>